<name>A0A1E3XAY2_9BACT</name>
<reference evidence="2 3" key="1">
    <citation type="submission" date="2016-07" db="EMBL/GenBank/DDBJ databases">
        <title>Draft genome of Scalindua rubra, obtained from a brine-seawater interface in the Red Sea, sheds light on salt adaptation in anammox bacteria.</title>
        <authorList>
            <person name="Speth D.R."/>
            <person name="Lagkouvardos I."/>
            <person name="Wang Y."/>
            <person name="Qian P.-Y."/>
            <person name="Dutilh B.E."/>
            <person name="Jetten M.S."/>
        </authorList>
    </citation>
    <scope>NUCLEOTIDE SEQUENCE [LARGE SCALE GENOMIC DNA]</scope>
    <source>
        <strain evidence="2">BSI-1</strain>
    </source>
</reference>
<keyword evidence="1" id="KW-0812">Transmembrane</keyword>
<gene>
    <name evidence="2" type="ORF">SCARUB_02080</name>
</gene>
<evidence type="ECO:0000313" key="2">
    <source>
        <dbReference type="EMBL" id="ODS32760.1"/>
    </source>
</evidence>
<evidence type="ECO:0000313" key="3">
    <source>
        <dbReference type="Proteomes" id="UP000094056"/>
    </source>
</evidence>
<keyword evidence="1" id="KW-1133">Transmembrane helix</keyword>
<dbReference type="Proteomes" id="UP000094056">
    <property type="component" value="Unassembled WGS sequence"/>
</dbReference>
<dbReference type="EMBL" id="MAYW01000049">
    <property type="protein sequence ID" value="ODS32760.1"/>
    <property type="molecule type" value="Genomic_DNA"/>
</dbReference>
<organism evidence="2 3">
    <name type="scientific">Candidatus Scalindua rubra</name>
    <dbReference type="NCBI Taxonomy" id="1872076"/>
    <lineage>
        <taxon>Bacteria</taxon>
        <taxon>Pseudomonadati</taxon>
        <taxon>Planctomycetota</taxon>
        <taxon>Candidatus Brocadiia</taxon>
        <taxon>Candidatus Brocadiales</taxon>
        <taxon>Candidatus Scalinduaceae</taxon>
        <taxon>Candidatus Scalindua</taxon>
    </lineage>
</organism>
<dbReference type="AlphaFoldDB" id="A0A1E3XAY2"/>
<sequence length="212" mass="24515">MLKVKQIIYCILLLFVALFFLSIITNDFITNRDINRLKDKIQDSFDLQMTDDQAQLGLIELNSMTTDRIGSKLSKVASYVLPYFRNSELHYNFSRYYERIIEVLLANKQKLVAQNQGELNETHILNPQSTICNLISDFYPHAISECRKAIYLNPAKSDYHVKLAQLYISFFRVSSIEHPALNPAYRSGKRSGTVVGWAPPTNFFQKRHSSRV</sequence>
<protein>
    <submittedName>
        <fullName evidence="2">Uncharacterized protein</fullName>
    </submittedName>
</protein>
<accession>A0A1E3XAY2</accession>
<keyword evidence="1" id="KW-0472">Membrane</keyword>
<proteinExistence type="predicted"/>
<evidence type="ECO:0000256" key="1">
    <source>
        <dbReference type="SAM" id="Phobius"/>
    </source>
</evidence>
<feature type="transmembrane region" description="Helical" evidence="1">
    <location>
        <begin position="6"/>
        <end position="29"/>
    </location>
</feature>
<comment type="caution">
    <text evidence="2">The sequence shown here is derived from an EMBL/GenBank/DDBJ whole genome shotgun (WGS) entry which is preliminary data.</text>
</comment>